<reference evidence="1 2" key="1">
    <citation type="journal article" date="2016" name="Nat. Commun.">
        <title>Genomes of cryptic chimpanzee Plasmodium species reveal key evolutionary events leading to human malaria.</title>
        <authorList>
            <person name="Sundararaman S.A."/>
            <person name="Plenderleith L.J."/>
            <person name="Liu W."/>
            <person name="Loy D.E."/>
            <person name="Learn G.H."/>
            <person name="Li Y."/>
            <person name="Shaw K.S."/>
            <person name="Ayouba A."/>
            <person name="Peeters M."/>
            <person name="Speede S."/>
            <person name="Shaw G.M."/>
            <person name="Bushman F.D."/>
            <person name="Brisson D."/>
            <person name="Rayner J.C."/>
            <person name="Sharp P.M."/>
            <person name="Hahn B.H."/>
        </authorList>
    </citation>
    <scope>NUCLEOTIDE SEQUENCE [LARGE SCALE GENOMIC DNA]</scope>
    <source>
        <strain evidence="1 2">SY75</strain>
    </source>
</reference>
<dbReference type="VEuPathDB" id="PlasmoDB:PGSY75_0041500"/>
<dbReference type="Gene3D" id="1.20.58.830">
    <property type="match status" value="1"/>
</dbReference>
<dbReference type="EMBL" id="LVLB01000413">
    <property type="protein sequence ID" value="KYN92961.1"/>
    <property type="molecule type" value="Genomic_DNA"/>
</dbReference>
<feature type="non-terminal residue" evidence="1">
    <location>
        <position position="160"/>
    </location>
</feature>
<proteinExistence type="predicted"/>
<dbReference type="InterPro" id="IPR042202">
    <property type="entry name" value="Duffy-ag-bd_sf"/>
</dbReference>
<protein>
    <submittedName>
        <fullName evidence="1">Putative EMP1-like protein</fullName>
    </submittedName>
</protein>
<organism evidence="1 2">
    <name type="scientific">Plasmodium gaboni</name>
    <dbReference type="NCBI Taxonomy" id="647221"/>
    <lineage>
        <taxon>Eukaryota</taxon>
        <taxon>Sar</taxon>
        <taxon>Alveolata</taxon>
        <taxon>Apicomplexa</taxon>
        <taxon>Aconoidasida</taxon>
        <taxon>Haemosporida</taxon>
        <taxon>Plasmodiidae</taxon>
        <taxon>Plasmodium</taxon>
        <taxon>Plasmodium (Laverania)</taxon>
    </lineage>
</organism>
<sequence>YNNNNRSENRIEWWNDNKTNVWHSMLCGYQKGRNATQNRTLNQSWCTLPDDDQTDQFLRWMTEWAKQACKEKIQLSKDVTKKCNNIFNQKQTPSITKIKDTNCKSIFNDYMNWYYKRNPQWKQLSDKYNSFKHNNTHVNANPTEETAEEYIQNKCVDCDC</sequence>
<accession>A0A151L1Y1</accession>
<evidence type="ECO:0000313" key="1">
    <source>
        <dbReference type="EMBL" id="KYN92961.1"/>
    </source>
</evidence>
<dbReference type="AlphaFoldDB" id="A0A151L1Y1"/>
<dbReference type="RefSeq" id="XP_018638687.1">
    <property type="nucleotide sequence ID" value="XM_018783531.1"/>
</dbReference>
<gene>
    <name evidence="1" type="ORF">PGSY75_0041500</name>
</gene>
<dbReference type="KEGG" id="pgab:PGSY75_0041500"/>
<comment type="caution">
    <text evidence="1">The sequence shown here is derived from an EMBL/GenBank/DDBJ whole genome shotgun (WGS) entry which is preliminary data.</text>
</comment>
<evidence type="ECO:0000313" key="2">
    <source>
        <dbReference type="Proteomes" id="UP000076004"/>
    </source>
</evidence>
<dbReference type="Gene3D" id="1.20.1310.20">
    <property type="entry name" value="Duffy-antigen binding domain"/>
    <property type="match status" value="1"/>
</dbReference>
<dbReference type="GeneID" id="29774144"/>
<dbReference type="Proteomes" id="UP000076004">
    <property type="component" value="Unassembled WGS sequence"/>
</dbReference>
<dbReference type="SUPFAM" id="SSF140924">
    <property type="entry name" value="Duffy binding domain-like"/>
    <property type="match status" value="1"/>
</dbReference>
<name>A0A151L1Y1_9APIC</name>
<feature type="non-terminal residue" evidence="1">
    <location>
        <position position="1"/>
    </location>
</feature>